<keyword evidence="5" id="KW-0997">Cell inner membrane</keyword>
<evidence type="ECO:0000256" key="5">
    <source>
        <dbReference type="ARBA" id="ARBA00022519"/>
    </source>
</evidence>
<evidence type="ECO:0000256" key="13">
    <source>
        <dbReference type="SAM" id="Phobius"/>
    </source>
</evidence>
<gene>
    <name evidence="14" type="ORF">NT6N_36580</name>
</gene>
<keyword evidence="6" id="KW-0633">Potassium transport</keyword>
<evidence type="ECO:0000256" key="10">
    <source>
        <dbReference type="ARBA" id="ARBA00023065"/>
    </source>
</evidence>
<evidence type="ECO:0000256" key="9">
    <source>
        <dbReference type="ARBA" id="ARBA00022989"/>
    </source>
</evidence>
<feature type="binding site" evidence="12">
    <location>
        <position position="450"/>
    </location>
    <ligand>
        <name>K(+)</name>
        <dbReference type="ChEBI" id="CHEBI:29103"/>
    </ligand>
</feature>
<dbReference type="InterPro" id="IPR003445">
    <property type="entry name" value="Cat_transpt"/>
</dbReference>
<dbReference type="PANTHER" id="PTHR32024">
    <property type="entry name" value="TRK SYSTEM POTASSIUM UPTAKE PROTEIN TRKG-RELATED"/>
    <property type="match status" value="1"/>
</dbReference>
<dbReference type="EMBL" id="AP026866">
    <property type="protein sequence ID" value="BDS08618.1"/>
    <property type="molecule type" value="Genomic_DNA"/>
</dbReference>
<evidence type="ECO:0000256" key="6">
    <source>
        <dbReference type="ARBA" id="ARBA00022538"/>
    </source>
</evidence>
<evidence type="ECO:0000256" key="3">
    <source>
        <dbReference type="ARBA" id="ARBA00022448"/>
    </source>
</evidence>
<keyword evidence="8 12" id="KW-0630">Potassium</keyword>
<feature type="transmembrane region" description="Helical" evidence="13">
    <location>
        <begin position="286"/>
        <end position="306"/>
    </location>
</feature>
<keyword evidence="4" id="KW-1003">Cell membrane</keyword>
<organism evidence="14">
    <name type="scientific">Oceaniferula spumae</name>
    <dbReference type="NCBI Taxonomy" id="2979115"/>
    <lineage>
        <taxon>Bacteria</taxon>
        <taxon>Pseudomonadati</taxon>
        <taxon>Verrucomicrobiota</taxon>
        <taxon>Verrucomicrobiia</taxon>
        <taxon>Verrucomicrobiales</taxon>
        <taxon>Verrucomicrobiaceae</taxon>
        <taxon>Oceaniferula</taxon>
    </lineage>
</organism>
<dbReference type="InterPro" id="IPR004772">
    <property type="entry name" value="TrkH"/>
</dbReference>
<comment type="similarity">
    <text evidence="2">Belongs to the TrkH potassium transport family.</text>
</comment>
<protein>
    <submittedName>
        <fullName evidence="14">Membrane protein</fullName>
    </submittedName>
</protein>
<keyword evidence="10" id="KW-0406">Ion transport</keyword>
<feature type="transmembrane region" description="Helical" evidence="13">
    <location>
        <begin position="473"/>
        <end position="498"/>
    </location>
</feature>
<evidence type="ECO:0000256" key="1">
    <source>
        <dbReference type="ARBA" id="ARBA00004429"/>
    </source>
</evidence>
<feature type="binding site" evidence="12">
    <location>
        <position position="115"/>
    </location>
    <ligand>
        <name>K(+)</name>
        <dbReference type="ChEBI" id="CHEBI:29103"/>
    </ligand>
</feature>
<evidence type="ECO:0000256" key="7">
    <source>
        <dbReference type="ARBA" id="ARBA00022692"/>
    </source>
</evidence>
<dbReference type="GO" id="GO:0046872">
    <property type="term" value="F:metal ion binding"/>
    <property type="evidence" value="ECO:0007669"/>
    <property type="project" value="UniProtKB-KW"/>
</dbReference>
<dbReference type="GO" id="GO:0005886">
    <property type="term" value="C:plasma membrane"/>
    <property type="evidence" value="ECO:0007669"/>
    <property type="project" value="UniProtKB-SubCell"/>
</dbReference>
<feature type="binding site" evidence="12">
    <location>
        <position position="114"/>
    </location>
    <ligand>
        <name>K(+)</name>
        <dbReference type="ChEBI" id="CHEBI:29103"/>
    </ligand>
</feature>
<sequence>MNFRILAKFLGALLLLESFAMASCGIFAWWDTVAGDELARDALFLSAAVVAIGGALLMVCGIGKIDRVPRREGIVVVGLGWVLCGLAGSLPYILGEPRLEFSDALFESVSGFTTTGSSVISADPATGRDIASWPRGILMWRSVTQWLGGMGILVLFVAILSYLGMGSKSLFRNESSFQTGEVSTARIRDTALILWKVYVCITAVCTIGLKAMGMTSYNAISHAFTVVSTGGFSPHNESVGYYSNWGNGWLIELWLSLFMVICSVSFLVWVVLLRKRWSRLRSEEEGRLFVVLCLGGAVVMACGVASSQDIDFFTAFRQCWFTVTSVASTTGFGTVDYTAWPGFTLVLIAMIMLLGGCSGSTAGGIKVSRLIVFLKTARFEIVKAFRPNQVFRMHVNGNALDGEERSQTVVFVALYAFITIASCFVVALFEAGNDMDMLTSFGCVVATLSNIGPGFGDVGPSSNFGHLLPVTKVFLSLLMILGRLELYAILVLFIPSLWKKY</sequence>
<feature type="transmembrane region" description="Helical" evidence="13">
    <location>
        <begin position="193"/>
        <end position="212"/>
    </location>
</feature>
<keyword evidence="7 13" id="KW-0812">Transmembrane</keyword>
<keyword evidence="3" id="KW-0813">Transport</keyword>
<comment type="subcellular location">
    <subcellularLocation>
        <location evidence="1">Cell inner membrane</location>
        <topology evidence="1">Multi-pass membrane protein</topology>
    </subcellularLocation>
</comment>
<evidence type="ECO:0000313" key="14">
    <source>
        <dbReference type="EMBL" id="BDS08618.1"/>
    </source>
</evidence>
<evidence type="ECO:0000256" key="11">
    <source>
        <dbReference type="ARBA" id="ARBA00023136"/>
    </source>
</evidence>
<evidence type="ECO:0000256" key="4">
    <source>
        <dbReference type="ARBA" id="ARBA00022475"/>
    </source>
</evidence>
<dbReference type="GO" id="GO:0015379">
    <property type="term" value="F:potassium:chloride symporter activity"/>
    <property type="evidence" value="ECO:0007669"/>
    <property type="project" value="InterPro"/>
</dbReference>
<feature type="transmembrane region" description="Helical" evidence="13">
    <location>
        <begin position="143"/>
        <end position="163"/>
    </location>
</feature>
<feature type="transmembrane region" description="Helical" evidence="13">
    <location>
        <begin position="253"/>
        <end position="274"/>
    </location>
</feature>
<feature type="transmembrane region" description="Helical" evidence="13">
    <location>
        <begin position="42"/>
        <end position="62"/>
    </location>
</feature>
<reference evidence="14" key="1">
    <citation type="submission" date="2024-07" db="EMBL/GenBank/DDBJ databases">
        <title>Complete genome sequence of Verrucomicrobiaceae bacterium NT6N.</title>
        <authorList>
            <person name="Huang C."/>
            <person name="Takami H."/>
            <person name="Hamasaki K."/>
        </authorList>
    </citation>
    <scope>NUCLEOTIDE SEQUENCE</scope>
    <source>
        <strain evidence="14">NT6N</strain>
    </source>
</reference>
<dbReference type="AlphaFoldDB" id="A0AAT9FRM1"/>
<feature type="transmembrane region" description="Helical" evidence="13">
    <location>
        <begin position="409"/>
        <end position="429"/>
    </location>
</feature>
<evidence type="ECO:0000256" key="2">
    <source>
        <dbReference type="ARBA" id="ARBA00009137"/>
    </source>
</evidence>
<feature type="binding site" evidence="12">
    <location>
        <position position="329"/>
    </location>
    <ligand>
        <name>K(+)</name>
        <dbReference type="ChEBI" id="CHEBI:29103"/>
    </ligand>
</feature>
<keyword evidence="12" id="KW-0479">Metal-binding</keyword>
<dbReference type="PIRSF" id="PIRSF006247">
    <property type="entry name" value="TrkH"/>
    <property type="match status" value="1"/>
</dbReference>
<feature type="transmembrane region" description="Helical" evidence="13">
    <location>
        <begin position="74"/>
        <end position="94"/>
    </location>
</feature>
<keyword evidence="11 13" id="KW-0472">Membrane</keyword>
<accession>A0AAT9FRM1</accession>
<dbReference type="Pfam" id="PF02386">
    <property type="entry name" value="TrkH"/>
    <property type="match status" value="1"/>
</dbReference>
<name>A0AAT9FRM1_9BACT</name>
<dbReference type="KEGG" id="osu:NT6N_36580"/>
<evidence type="ECO:0000256" key="8">
    <source>
        <dbReference type="ARBA" id="ARBA00022958"/>
    </source>
</evidence>
<dbReference type="PANTHER" id="PTHR32024:SF2">
    <property type="entry name" value="TRK SYSTEM POTASSIUM UPTAKE PROTEIN TRKG-RELATED"/>
    <property type="match status" value="1"/>
</dbReference>
<proteinExistence type="inferred from homology"/>
<feature type="transmembrane region" description="Helical" evidence="13">
    <location>
        <begin position="343"/>
        <end position="365"/>
    </location>
</feature>
<feature type="transmembrane region" description="Helical" evidence="13">
    <location>
        <begin position="12"/>
        <end position="30"/>
    </location>
</feature>
<dbReference type="Gene3D" id="1.10.287.70">
    <property type="match status" value="1"/>
</dbReference>
<feature type="binding site" evidence="12">
    <location>
        <position position="330"/>
    </location>
    <ligand>
        <name>K(+)</name>
        <dbReference type="ChEBI" id="CHEBI:29103"/>
    </ligand>
</feature>
<evidence type="ECO:0000256" key="12">
    <source>
        <dbReference type="PIRSR" id="PIRSR006247-1"/>
    </source>
</evidence>
<feature type="binding site" evidence="12">
    <location>
        <position position="230"/>
    </location>
    <ligand>
        <name>K(+)</name>
        <dbReference type="ChEBI" id="CHEBI:29103"/>
    </ligand>
</feature>
<keyword evidence="9 13" id="KW-1133">Transmembrane helix</keyword>